<evidence type="ECO:0000259" key="9">
    <source>
        <dbReference type="PROSITE" id="PS50157"/>
    </source>
</evidence>
<sequence length="543" mass="59974">MGARKKRALVQAESEGPCSGPEVLLLGEANFSFALALAALLVPPKEEKQGQQALAPDLQAQLQAKLEEGYQERLRVASAYLHLPPDICRNLRITATCYETYPEHRLQSSRIDHIATELVEKYPEAAGILSRLRAFEEWVEVRFAVDALRLAECFKGKWDVVAWNHPHLGTEDLKLHGYLMAHFLNEAVRSLRPNGVVVLALLEGQEKRWELLRHASTQGFDVREAGPFETAAFPGYECKRNSSGKSFKNSHVQRTTKAPMESWLYHLHLGALDSRDSREAEELELQAAPEAARPSRQSRPSHKPESSAVLRCTECGKVFSCTQGLKTHVRQVHELKKYDRSRGILSCQTCGRAFQDSEALTQHNLAAHSGDSVGRSRPKVGYGYDGHRACQVCGMMLPFGTSNAAHLQALRPAVDLPVSCPCGRSFVEPRALEQHQRFCSTAASASAQSAKPAFAAHLAALLRNLCPCCDGMQKTGLVCIGTHLLYRHHVSGCPVVHEMLAVGSLQRCEGSYPAIHTWSASWSVRPVPGLCLELSRFGWLVPA</sequence>
<organism evidence="10 11">
    <name type="scientific">Symbiodinium natans</name>
    <dbReference type="NCBI Taxonomy" id="878477"/>
    <lineage>
        <taxon>Eukaryota</taxon>
        <taxon>Sar</taxon>
        <taxon>Alveolata</taxon>
        <taxon>Dinophyceae</taxon>
        <taxon>Suessiales</taxon>
        <taxon>Symbiodiniaceae</taxon>
        <taxon>Symbiodinium</taxon>
    </lineage>
</organism>
<accession>A0A812LK44</accession>
<protein>
    <submittedName>
        <fullName evidence="10">ZNF699 protein</fullName>
    </submittedName>
</protein>
<evidence type="ECO:0000313" key="11">
    <source>
        <dbReference type="Proteomes" id="UP000604046"/>
    </source>
</evidence>
<evidence type="ECO:0000256" key="5">
    <source>
        <dbReference type="ARBA" id="ARBA00022833"/>
    </source>
</evidence>
<feature type="region of interest" description="Disordered" evidence="8">
    <location>
        <begin position="278"/>
        <end position="306"/>
    </location>
</feature>
<dbReference type="InterPro" id="IPR013087">
    <property type="entry name" value="Znf_C2H2_type"/>
</dbReference>
<dbReference type="GO" id="GO:0008270">
    <property type="term" value="F:zinc ion binding"/>
    <property type="evidence" value="ECO:0007669"/>
    <property type="project" value="UniProtKB-KW"/>
</dbReference>
<evidence type="ECO:0000256" key="4">
    <source>
        <dbReference type="ARBA" id="ARBA00022771"/>
    </source>
</evidence>
<dbReference type="GO" id="GO:0070475">
    <property type="term" value="P:rRNA base methylation"/>
    <property type="evidence" value="ECO:0007669"/>
    <property type="project" value="InterPro"/>
</dbReference>
<proteinExistence type="predicted"/>
<evidence type="ECO:0000256" key="2">
    <source>
        <dbReference type="ARBA" id="ARBA00022723"/>
    </source>
</evidence>
<feature type="compositionally biased region" description="Low complexity" evidence="8">
    <location>
        <begin position="285"/>
        <end position="294"/>
    </location>
</feature>
<keyword evidence="4 7" id="KW-0863">Zinc-finger</keyword>
<dbReference type="PROSITE" id="PS50157">
    <property type="entry name" value="ZINC_FINGER_C2H2_2"/>
    <property type="match status" value="2"/>
</dbReference>
<keyword evidence="5" id="KW-0862">Zinc</keyword>
<dbReference type="SUPFAM" id="SSF57667">
    <property type="entry name" value="beta-beta-alpha zinc fingers"/>
    <property type="match status" value="1"/>
</dbReference>
<dbReference type="SMART" id="SM00355">
    <property type="entry name" value="ZnF_C2H2"/>
    <property type="match status" value="2"/>
</dbReference>
<dbReference type="SUPFAM" id="SSF53335">
    <property type="entry name" value="S-adenosyl-L-methionine-dependent methyltransferases"/>
    <property type="match status" value="1"/>
</dbReference>
<dbReference type="GO" id="GO:0070042">
    <property type="term" value="F:rRNA (uridine-N3-)-methyltransferase activity"/>
    <property type="evidence" value="ECO:0007669"/>
    <property type="project" value="InterPro"/>
</dbReference>
<evidence type="ECO:0000256" key="1">
    <source>
        <dbReference type="ARBA" id="ARBA00004123"/>
    </source>
</evidence>
<dbReference type="OrthoDB" id="427910at2759"/>
<evidence type="ECO:0000313" key="10">
    <source>
        <dbReference type="EMBL" id="CAE7245617.1"/>
    </source>
</evidence>
<keyword evidence="3" id="KW-0677">Repeat</keyword>
<dbReference type="EMBL" id="CAJNDS010001057">
    <property type="protein sequence ID" value="CAE7245617.1"/>
    <property type="molecule type" value="Genomic_DNA"/>
</dbReference>
<dbReference type="InterPro" id="IPR036236">
    <property type="entry name" value="Znf_C2H2_sf"/>
</dbReference>
<dbReference type="Gene3D" id="3.30.160.60">
    <property type="entry name" value="Classic Zinc Finger"/>
    <property type="match status" value="1"/>
</dbReference>
<keyword evidence="2" id="KW-0479">Metal-binding</keyword>
<evidence type="ECO:0000256" key="8">
    <source>
        <dbReference type="SAM" id="MobiDB-lite"/>
    </source>
</evidence>
<keyword evidence="6" id="KW-0539">Nucleus</keyword>
<dbReference type="CDD" id="cd02440">
    <property type="entry name" value="AdoMet_MTases"/>
    <property type="match status" value="1"/>
</dbReference>
<evidence type="ECO:0000256" key="6">
    <source>
        <dbReference type="ARBA" id="ARBA00023242"/>
    </source>
</evidence>
<feature type="domain" description="C2H2-type" evidence="9">
    <location>
        <begin position="310"/>
        <end position="338"/>
    </location>
</feature>
<dbReference type="PANTHER" id="PTHR24406">
    <property type="entry name" value="TRANSCRIPTIONAL REPRESSOR CTCFL-RELATED"/>
    <property type="match status" value="1"/>
</dbReference>
<evidence type="ECO:0000256" key="3">
    <source>
        <dbReference type="ARBA" id="ARBA00022737"/>
    </source>
</evidence>
<dbReference type="Pfam" id="PF10354">
    <property type="entry name" value="BMT5-like"/>
    <property type="match status" value="1"/>
</dbReference>
<name>A0A812LK44_9DINO</name>
<dbReference type="GO" id="GO:0005634">
    <property type="term" value="C:nucleus"/>
    <property type="evidence" value="ECO:0007669"/>
    <property type="project" value="UniProtKB-SubCell"/>
</dbReference>
<evidence type="ECO:0000256" key="7">
    <source>
        <dbReference type="PROSITE-ProRule" id="PRU00042"/>
    </source>
</evidence>
<dbReference type="Proteomes" id="UP000604046">
    <property type="component" value="Unassembled WGS sequence"/>
</dbReference>
<dbReference type="PROSITE" id="PS00028">
    <property type="entry name" value="ZINC_FINGER_C2H2_1"/>
    <property type="match status" value="2"/>
</dbReference>
<reference evidence="10" key="1">
    <citation type="submission" date="2021-02" db="EMBL/GenBank/DDBJ databases">
        <authorList>
            <person name="Dougan E. K."/>
            <person name="Rhodes N."/>
            <person name="Thang M."/>
            <person name="Chan C."/>
        </authorList>
    </citation>
    <scope>NUCLEOTIDE SEQUENCE</scope>
</reference>
<dbReference type="InterPro" id="IPR050888">
    <property type="entry name" value="ZnF_C2H2-type_TF"/>
</dbReference>
<dbReference type="AlphaFoldDB" id="A0A812LK44"/>
<comment type="subcellular location">
    <subcellularLocation>
        <location evidence="1">Nucleus</location>
    </subcellularLocation>
</comment>
<comment type="caution">
    <text evidence="10">The sequence shown here is derived from an EMBL/GenBank/DDBJ whole genome shotgun (WGS) entry which is preliminary data.</text>
</comment>
<dbReference type="InterPro" id="IPR029063">
    <property type="entry name" value="SAM-dependent_MTases_sf"/>
</dbReference>
<feature type="domain" description="C2H2-type" evidence="9">
    <location>
        <begin position="345"/>
        <end position="373"/>
    </location>
</feature>
<dbReference type="InterPro" id="IPR019446">
    <property type="entry name" value="BMT5-like"/>
</dbReference>
<gene>
    <name evidence="10" type="primary">ZNF699</name>
    <name evidence="10" type="ORF">SNAT2548_LOCUS11595</name>
</gene>
<keyword evidence="11" id="KW-1185">Reference proteome</keyword>